<dbReference type="InterPro" id="IPR013083">
    <property type="entry name" value="Znf_RING/FYVE/PHD"/>
</dbReference>
<evidence type="ECO:0000313" key="8">
    <source>
        <dbReference type="Proteomes" id="UP000823561"/>
    </source>
</evidence>
<dbReference type="SMART" id="SM00184">
    <property type="entry name" value="RING"/>
    <property type="match status" value="1"/>
</dbReference>
<dbReference type="GO" id="GO:0008270">
    <property type="term" value="F:zinc ion binding"/>
    <property type="evidence" value="ECO:0007669"/>
    <property type="project" value="UniProtKB-KW"/>
</dbReference>
<accession>A0AAV6GCU7</accession>
<sequence length="145" mass="15955">MIGNGMDVLWRIFAALSFDCFKSSPSKRSSTKLGSSHPASMESSSLTGSISLSSDLPHCQCCISYEARLKRLSCGHLYCSPCSDHIVNLAFEDIEGLSEYPCPICKSLRHLGGLVHSQSYISATHCSPFDAHKHQVADEKMIQWD</sequence>
<feature type="region of interest" description="Disordered" evidence="5">
    <location>
        <begin position="23"/>
        <end position="42"/>
    </location>
</feature>
<name>A0AAV6GCU7_9TELE</name>
<evidence type="ECO:0000256" key="2">
    <source>
        <dbReference type="ARBA" id="ARBA00022771"/>
    </source>
</evidence>
<gene>
    <name evidence="7" type="ORF">AALO_G00182800</name>
</gene>
<dbReference type="SUPFAM" id="SSF57850">
    <property type="entry name" value="RING/U-box"/>
    <property type="match status" value="1"/>
</dbReference>
<dbReference type="Proteomes" id="UP000823561">
    <property type="component" value="Chromosome 13"/>
</dbReference>
<dbReference type="EMBL" id="JADWDJ010000013">
    <property type="protein sequence ID" value="KAG5271681.1"/>
    <property type="molecule type" value="Genomic_DNA"/>
</dbReference>
<dbReference type="InterPro" id="IPR001841">
    <property type="entry name" value="Znf_RING"/>
</dbReference>
<keyword evidence="2 4" id="KW-0863">Zinc-finger</keyword>
<organism evidence="7 8">
    <name type="scientific">Alosa alosa</name>
    <name type="common">allis shad</name>
    <dbReference type="NCBI Taxonomy" id="278164"/>
    <lineage>
        <taxon>Eukaryota</taxon>
        <taxon>Metazoa</taxon>
        <taxon>Chordata</taxon>
        <taxon>Craniata</taxon>
        <taxon>Vertebrata</taxon>
        <taxon>Euteleostomi</taxon>
        <taxon>Actinopterygii</taxon>
        <taxon>Neopterygii</taxon>
        <taxon>Teleostei</taxon>
        <taxon>Clupei</taxon>
        <taxon>Clupeiformes</taxon>
        <taxon>Clupeoidei</taxon>
        <taxon>Clupeidae</taxon>
        <taxon>Alosa</taxon>
    </lineage>
</organism>
<feature type="domain" description="RING-type" evidence="6">
    <location>
        <begin position="59"/>
        <end position="106"/>
    </location>
</feature>
<evidence type="ECO:0000256" key="4">
    <source>
        <dbReference type="PROSITE-ProRule" id="PRU00175"/>
    </source>
</evidence>
<keyword evidence="1" id="KW-0479">Metal-binding</keyword>
<dbReference type="InterPro" id="IPR018957">
    <property type="entry name" value="Znf_C3HC4_RING-type"/>
</dbReference>
<keyword evidence="8" id="KW-1185">Reference proteome</keyword>
<comment type="caution">
    <text evidence="7">The sequence shown here is derived from an EMBL/GenBank/DDBJ whole genome shotgun (WGS) entry which is preliminary data.</text>
</comment>
<dbReference type="Pfam" id="PF00097">
    <property type="entry name" value="zf-C3HC4"/>
    <property type="match status" value="1"/>
</dbReference>
<evidence type="ECO:0000259" key="6">
    <source>
        <dbReference type="PROSITE" id="PS50089"/>
    </source>
</evidence>
<reference evidence="7" key="1">
    <citation type="submission" date="2020-10" db="EMBL/GenBank/DDBJ databases">
        <title>Chromosome-scale genome assembly of the Allis shad, Alosa alosa.</title>
        <authorList>
            <person name="Margot Z."/>
            <person name="Christophe K."/>
            <person name="Cabau C."/>
            <person name="Louis A."/>
            <person name="Berthelot C."/>
            <person name="Parey E."/>
            <person name="Roest Crollius H."/>
            <person name="Montfort J."/>
            <person name="Robinson-Rechavi M."/>
            <person name="Bucao C."/>
            <person name="Bouchez O."/>
            <person name="Gislard M."/>
            <person name="Lluch J."/>
            <person name="Milhes M."/>
            <person name="Lampietro C."/>
            <person name="Lopez Roques C."/>
            <person name="Donnadieu C."/>
            <person name="Braasch I."/>
            <person name="Desvignes T."/>
            <person name="Postlethwait J."/>
            <person name="Bobe J."/>
            <person name="Guiguen Y."/>
        </authorList>
    </citation>
    <scope>NUCLEOTIDE SEQUENCE</scope>
    <source>
        <strain evidence="7">M-15738</strain>
        <tissue evidence="7">Blood</tissue>
    </source>
</reference>
<dbReference type="PROSITE" id="PS50089">
    <property type="entry name" value="ZF_RING_2"/>
    <property type="match status" value="1"/>
</dbReference>
<evidence type="ECO:0000256" key="3">
    <source>
        <dbReference type="ARBA" id="ARBA00022833"/>
    </source>
</evidence>
<proteinExistence type="predicted"/>
<protein>
    <recommendedName>
        <fullName evidence="6">RING-type domain-containing protein</fullName>
    </recommendedName>
</protein>
<dbReference type="Gene3D" id="3.30.40.10">
    <property type="entry name" value="Zinc/RING finger domain, C3HC4 (zinc finger)"/>
    <property type="match status" value="1"/>
</dbReference>
<keyword evidence="3" id="KW-0862">Zinc</keyword>
<evidence type="ECO:0000313" key="7">
    <source>
        <dbReference type="EMBL" id="KAG5271681.1"/>
    </source>
</evidence>
<evidence type="ECO:0000256" key="5">
    <source>
        <dbReference type="SAM" id="MobiDB-lite"/>
    </source>
</evidence>
<feature type="compositionally biased region" description="Polar residues" evidence="5">
    <location>
        <begin position="23"/>
        <end position="38"/>
    </location>
</feature>
<dbReference type="AlphaFoldDB" id="A0AAV6GCU7"/>
<evidence type="ECO:0000256" key="1">
    <source>
        <dbReference type="ARBA" id="ARBA00022723"/>
    </source>
</evidence>